<dbReference type="RefSeq" id="WP_281837327.1">
    <property type="nucleotide sequence ID" value="NZ_BSDY01000021.1"/>
</dbReference>
<evidence type="ECO:0008006" key="5">
    <source>
        <dbReference type="Google" id="ProtNLM"/>
    </source>
</evidence>
<dbReference type="AlphaFoldDB" id="A0A9W6LPE2"/>
<feature type="compositionally biased region" description="Low complexity" evidence="1">
    <location>
        <begin position="46"/>
        <end position="63"/>
    </location>
</feature>
<evidence type="ECO:0000256" key="1">
    <source>
        <dbReference type="SAM" id="MobiDB-lite"/>
    </source>
</evidence>
<comment type="caution">
    <text evidence="3">The sequence shown here is derived from an EMBL/GenBank/DDBJ whole genome shotgun (WGS) entry which is preliminary data.</text>
</comment>
<feature type="chain" id="PRO_5040874071" description="Lipoprotein" evidence="2">
    <location>
        <begin position="23"/>
        <end position="63"/>
    </location>
</feature>
<feature type="signal peptide" evidence="2">
    <location>
        <begin position="1"/>
        <end position="22"/>
    </location>
</feature>
<keyword evidence="4" id="KW-1185">Reference proteome</keyword>
<keyword evidence="2" id="KW-0732">Signal</keyword>
<dbReference type="Proteomes" id="UP001144471">
    <property type="component" value="Unassembled WGS sequence"/>
</dbReference>
<protein>
    <recommendedName>
        <fullName evidence="5">Lipoprotein</fullName>
    </recommendedName>
</protein>
<organism evidence="3 4">
    <name type="scientific">Propionigenium maris DSM 9537</name>
    <dbReference type="NCBI Taxonomy" id="1123000"/>
    <lineage>
        <taxon>Bacteria</taxon>
        <taxon>Fusobacteriati</taxon>
        <taxon>Fusobacteriota</taxon>
        <taxon>Fusobacteriia</taxon>
        <taxon>Fusobacteriales</taxon>
        <taxon>Fusobacteriaceae</taxon>
        <taxon>Propionigenium</taxon>
    </lineage>
</organism>
<sequence>MKKGILILFTLLAVSGCNSISAEGDYGSITIKDKDHSHTHSKTKKSNGNAYGHNNPNNPHYKN</sequence>
<dbReference type="EMBL" id="BSDY01000021">
    <property type="protein sequence ID" value="GLI57648.1"/>
    <property type="molecule type" value="Genomic_DNA"/>
</dbReference>
<evidence type="ECO:0000313" key="3">
    <source>
        <dbReference type="EMBL" id="GLI57648.1"/>
    </source>
</evidence>
<dbReference type="PROSITE" id="PS51257">
    <property type="entry name" value="PROKAR_LIPOPROTEIN"/>
    <property type="match status" value="1"/>
</dbReference>
<name>A0A9W6LPE2_9FUSO</name>
<gene>
    <name evidence="3" type="ORF">PM10SUCC1_31620</name>
</gene>
<accession>A0A9W6LPE2</accession>
<evidence type="ECO:0000256" key="2">
    <source>
        <dbReference type="SAM" id="SignalP"/>
    </source>
</evidence>
<proteinExistence type="predicted"/>
<feature type="region of interest" description="Disordered" evidence="1">
    <location>
        <begin position="31"/>
        <end position="63"/>
    </location>
</feature>
<reference evidence="3" key="1">
    <citation type="submission" date="2022-12" db="EMBL/GenBank/DDBJ databases">
        <title>Reference genome sequencing for broad-spectrum identification of bacterial and archaeal isolates by mass spectrometry.</title>
        <authorList>
            <person name="Sekiguchi Y."/>
            <person name="Tourlousse D.M."/>
        </authorList>
    </citation>
    <scope>NUCLEOTIDE SEQUENCE</scope>
    <source>
        <strain evidence="3">10succ1</strain>
    </source>
</reference>
<evidence type="ECO:0000313" key="4">
    <source>
        <dbReference type="Proteomes" id="UP001144471"/>
    </source>
</evidence>